<protein>
    <submittedName>
        <fullName evidence="4">Uncharacterized protein</fullName>
    </submittedName>
</protein>
<accession>F0YB31</accession>
<gene>
    <name evidence="4" type="ORF">AURANDRAFT_64645</name>
</gene>
<dbReference type="GeneID" id="20224936"/>
<feature type="compositionally biased region" description="Basic and acidic residues" evidence="2">
    <location>
        <begin position="122"/>
        <end position="135"/>
    </location>
</feature>
<feature type="coiled-coil region" evidence="1">
    <location>
        <begin position="417"/>
        <end position="451"/>
    </location>
</feature>
<dbReference type="InParanoid" id="F0YB31"/>
<feature type="region of interest" description="Disordered" evidence="2">
    <location>
        <begin position="116"/>
        <end position="135"/>
    </location>
</feature>
<dbReference type="Proteomes" id="UP000002729">
    <property type="component" value="Unassembled WGS sequence"/>
</dbReference>
<evidence type="ECO:0000256" key="2">
    <source>
        <dbReference type="SAM" id="MobiDB-lite"/>
    </source>
</evidence>
<reference evidence="4 5" key="1">
    <citation type="journal article" date="2011" name="Proc. Natl. Acad. Sci. U.S.A.">
        <title>Niche of harmful alga Aureococcus anophagefferens revealed through ecogenomics.</title>
        <authorList>
            <person name="Gobler C.J."/>
            <person name="Berry D.L."/>
            <person name="Dyhrman S.T."/>
            <person name="Wilhelm S.W."/>
            <person name="Salamov A."/>
            <person name="Lobanov A.V."/>
            <person name="Zhang Y."/>
            <person name="Collier J.L."/>
            <person name="Wurch L.L."/>
            <person name="Kustka A.B."/>
            <person name="Dill B.D."/>
            <person name="Shah M."/>
            <person name="VerBerkmoes N.C."/>
            <person name="Kuo A."/>
            <person name="Terry A."/>
            <person name="Pangilinan J."/>
            <person name="Lindquist E.A."/>
            <person name="Lucas S."/>
            <person name="Paulsen I.T."/>
            <person name="Hattenrath-Lehmann T.K."/>
            <person name="Talmage S.C."/>
            <person name="Walker E.A."/>
            <person name="Koch F."/>
            <person name="Burson A.M."/>
            <person name="Marcoval M.A."/>
            <person name="Tang Y.Z."/>
            <person name="Lecleir G.R."/>
            <person name="Coyne K.J."/>
            <person name="Berg G.M."/>
            <person name="Bertrand E.M."/>
            <person name="Saito M.A."/>
            <person name="Gladyshev V.N."/>
            <person name="Grigoriev I.V."/>
        </authorList>
    </citation>
    <scope>NUCLEOTIDE SEQUENCE [LARGE SCALE GENOMIC DNA]</scope>
    <source>
        <strain evidence="5">CCMP 1984</strain>
    </source>
</reference>
<dbReference type="RefSeq" id="XP_009037760.1">
    <property type="nucleotide sequence ID" value="XM_009039512.1"/>
</dbReference>
<feature type="signal peptide" evidence="3">
    <location>
        <begin position="1"/>
        <end position="18"/>
    </location>
</feature>
<dbReference type="OrthoDB" id="10687484at2759"/>
<feature type="region of interest" description="Disordered" evidence="2">
    <location>
        <begin position="508"/>
        <end position="528"/>
    </location>
</feature>
<dbReference type="AlphaFoldDB" id="F0YB31"/>
<name>F0YB31_AURAN</name>
<feature type="chain" id="PRO_5005675276" evidence="3">
    <location>
        <begin position="19"/>
        <end position="596"/>
    </location>
</feature>
<keyword evidence="5" id="KW-1185">Reference proteome</keyword>
<keyword evidence="3" id="KW-0732">Signal</keyword>
<organism evidence="5">
    <name type="scientific">Aureococcus anophagefferens</name>
    <name type="common">Harmful bloom alga</name>
    <dbReference type="NCBI Taxonomy" id="44056"/>
    <lineage>
        <taxon>Eukaryota</taxon>
        <taxon>Sar</taxon>
        <taxon>Stramenopiles</taxon>
        <taxon>Ochrophyta</taxon>
        <taxon>Pelagophyceae</taxon>
        <taxon>Pelagomonadales</taxon>
        <taxon>Pelagomonadaceae</taxon>
        <taxon>Aureococcus</taxon>
    </lineage>
</organism>
<evidence type="ECO:0000256" key="3">
    <source>
        <dbReference type="SAM" id="SignalP"/>
    </source>
</evidence>
<evidence type="ECO:0000256" key="1">
    <source>
        <dbReference type="SAM" id="Coils"/>
    </source>
</evidence>
<dbReference type="KEGG" id="aaf:AURANDRAFT_64645"/>
<sequence>MDRRRSCVLAALLATASAFAPRAAPRCGVAVSESPLDRLGGLLGGKKAAPPPIVEDVAVDDVAPGEMTTAVEGLTPELDGLRKANALFNQGLIGRDEIDEYSRTLGEAQREKARAAAAAAAAEKKRERERREASERVANASLSAASFVAGAAGNAARGLAGAAAAAAVGATKSAASAAAGGVAGMAKGAVGGAADLAAGAVKGLAGAVVDAAVVKPAKAVGDKVAYELGAPKRAVDAAAAEAAAAPGRAADRLKAEADAARAAADAAAEDARLAALARADGARASVQDVVDSVATLPDATRRAAKASVTVLRGFSALAAESGKEEVVEADFAAAASETKGTALAVDEGVRVESEVVLDDGDVFDPGLEDDPGAIFSAVARAGLAAAAKVTGDKAKELTESVVADTKAAARAAAEEKVAEKQFKAAAEKARADELQRQEYKYETAAAKVEREALLAARDRLALDPAAADEQRTALVDPKRAPAWDLLQSEVAEQLVARTEALKRARDARLPAPAAKPPPVRPAAPLGPLFDRAADDRERAAAASAMARDRLQEASDSLLLEANYLDDDTRAKLAADLAARLVKKTEAAAEEKRREKS</sequence>
<dbReference type="OMA" id="QEYKYET"/>
<evidence type="ECO:0000313" key="4">
    <source>
        <dbReference type="EMBL" id="EGB07779.1"/>
    </source>
</evidence>
<proteinExistence type="predicted"/>
<keyword evidence="1" id="KW-0175">Coiled coil</keyword>
<dbReference type="EMBL" id="GL833130">
    <property type="protein sequence ID" value="EGB07779.1"/>
    <property type="molecule type" value="Genomic_DNA"/>
</dbReference>
<evidence type="ECO:0000313" key="5">
    <source>
        <dbReference type="Proteomes" id="UP000002729"/>
    </source>
</evidence>